<evidence type="ECO:0000313" key="4">
    <source>
        <dbReference type="Proteomes" id="UP001175000"/>
    </source>
</evidence>
<evidence type="ECO:0000259" key="2">
    <source>
        <dbReference type="Pfam" id="PF14420"/>
    </source>
</evidence>
<accession>A0AA40BUT5</accession>
<dbReference type="Proteomes" id="UP001175000">
    <property type="component" value="Unassembled WGS sequence"/>
</dbReference>
<evidence type="ECO:0000256" key="1">
    <source>
        <dbReference type="SAM" id="MobiDB-lite"/>
    </source>
</evidence>
<dbReference type="PANTHER" id="PTHR38788:SF3">
    <property type="entry name" value="CLR5 DOMAIN-CONTAINING PROTEIN"/>
    <property type="match status" value="1"/>
</dbReference>
<protein>
    <submittedName>
        <fullName evidence="3">Clr5 domain-containing protein</fullName>
    </submittedName>
</protein>
<dbReference type="Pfam" id="PF14420">
    <property type="entry name" value="Clr5"/>
    <property type="match status" value="1"/>
</dbReference>
<keyword evidence="4" id="KW-1185">Reference proteome</keyword>
<dbReference type="PANTHER" id="PTHR38788">
    <property type="entry name" value="CLR5 DOMAIN-CONTAINING PROTEIN"/>
    <property type="match status" value="1"/>
</dbReference>
<organism evidence="3 4">
    <name type="scientific">Immersiella caudata</name>
    <dbReference type="NCBI Taxonomy" id="314043"/>
    <lineage>
        <taxon>Eukaryota</taxon>
        <taxon>Fungi</taxon>
        <taxon>Dikarya</taxon>
        <taxon>Ascomycota</taxon>
        <taxon>Pezizomycotina</taxon>
        <taxon>Sordariomycetes</taxon>
        <taxon>Sordariomycetidae</taxon>
        <taxon>Sordariales</taxon>
        <taxon>Lasiosphaeriaceae</taxon>
        <taxon>Immersiella</taxon>
    </lineage>
</organism>
<comment type="caution">
    <text evidence="3">The sequence shown here is derived from an EMBL/GenBank/DDBJ whole genome shotgun (WGS) entry which is preliminary data.</text>
</comment>
<gene>
    <name evidence="3" type="ORF">B0T14DRAFT_606742</name>
</gene>
<sequence length="313" mass="35192">MGVSKRRGPSAEDWATHRSTIESLYIHQGKELRDVSEAMRQAYGFTATPRQYVHRFTLWRLRKNIPHHAMHAMVVIRNERQRQGQGETTFTWNGHPVDASRLDRFLRREGISNGGELEVPRPPTPKGVCYYTSHPEYQGLEAKTTSDHSRQHQGLHPTPDWPLSPFESSSTTPAIAQHHVALADHATPADLHSFKFPVQPQHPETPTLPNVFRAEQAAPLEGCVGQILYDFQLPQQPLPYCHDEFTSPMATMLMGDRFGDASAPLLFLDQGSNVHVRRGEEAPATLQMIQDWASRTFPPCEAGFDDVGFSAGE</sequence>
<proteinExistence type="predicted"/>
<dbReference type="AlphaFoldDB" id="A0AA40BUT5"/>
<feature type="region of interest" description="Disordered" evidence="1">
    <location>
        <begin position="145"/>
        <end position="170"/>
    </location>
</feature>
<reference evidence="3" key="1">
    <citation type="submission" date="2023-06" db="EMBL/GenBank/DDBJ databases">
        <title>Genome-scale phylogeny and comparative genomics of the fungal order Sordariales.</title>
        <authorList>
            <consortium name="Lawrence Berkeley National Laboratory"/>
            <person name="Hensen N."/>
            <person name="Bonometti L."/>
            <person name="Westerberg I."/>
            <person name="Brannstrom I.O."/>
            <person name="Guillou S."/>
            <person name="Cros-Aarteil S."/>
            <person name="Calhoun S."/>
            <person name="Haridas S."/>
            <person name="Kuo A."/>
            <person name="Mondo S."/>
            <person name="Pangilinan J."/>
            <person name="Riley R."/>
            <person name="Labutti K."/>
            <person name="Andreopoulos B."/>
            <person name="Lipzen A."/>
            <person name="Chen C."/>
            <person name="Yanf M."/>
            <person name="Daum C."/>
            <person name="Ng V."/>
            <person name="Clum A."/>
            <person name="Steindorff A."/>
            <person name="Ohm R."/>
            <person name="Martin F."/>
            <person name="Silar P."/>
            <person name="Natvig D."/>
            <person name="Lalanne C."/>
            <person name="Gautier V."/>
            <person name="Ament-Velasquez S.L."/>
            <person name="Kruys A."/>
            <person name="Hutchinson M.I."/>
            <person name="Powell A.J."/>
            <person name="Barry K."/>
            <person name="Miller A.N."/>
            <person name="Grigoriev I.V."/>
            <person name="Debuchy R."/>
            <person name="Gladieux P."/>
            <person name="Thoren M.H."/>
            <person name="Johannesson H."/>
        </authorList>
    </citation>
    <scope>NUCLEOTIDE SEQUENCE</scope>
    <source>
        <strain evidence="3">CBS 606.72</strain>
    </source>
</reference>
<feature type="domain" description="Clr5" evidence="2">
    <location>
        <begin position="10"/>
        <end position="63"/>
    </location>
</feature>
<dbReference type="InterPro" id="IPR025676">
    <property type="entry name" value="Clr5_dom"/>
</dbReference>
<evidence type="ECO:0000313" key="3">
    <source>
        <dbReference type="EMBL" id="KAK0614451.1"/>
    </source>
</evidence>
<dbReference type="EMBL" id="JAULSU010000006">
    <property type="protein sequence ID" value="KAK0614451.1"/>
    <property type="molecule type" value="Genomic_DNA"/>
</dbReference>
<name>A0AA40BUT5_9PEZI</name>